<dbReference type="InterPro" id="IPR048011">
    <property type="entry name" value="NTP-PPase_MazG-like_C"/>
</dbReference>
<comment type="caution">
    <text evidence="2">The sequence shown here is derived from an EMBL/GenBank/DDBJ whole genome shotgun (WGS) entry which is preliminary data.</text>
</comment>
<organism evidence="2 3">
    <name type="scientific">Lujinxingia vulgaris</name>
    <dbReference type="NCBI Taxonomy" id="2600176"/>
    <lineage>
        <taxon>Bacteria</taxon>
        <taxon>Deltaproteobacteria</taxon>
        <taxon>Bradymonadales</taxon>
        <taxon>Lujinxingiaceae</taxon>
        <taxon>Lujinxingia</taxon>
    </lineage>
</organism>
<dbReference type="OrthoDB" id="9808939at2"/>
<dbReference type="SUPFAM" id="SSF101386">
    <property type="entry name" value="all-alpha NTP pyrophosphatases"/>
    <property type="match status" value="1"/>
</dbReference>
<dbReference type="EMBL" id="VOSL01000044">
    <property type="protein sequence ID" value="TXD36421.1"/>
    <property type="molecule type" value="Genomic_DNA"/>
</dbReference>
<proteinExistence type="predicted"/>
<dbReference type="GO" id="GO:0046061">
    <property type="term" value="P:dATP catabolic process"/>
    <property type="evidence" value="ECO:0007669"/>
    <property type="project" value="TreeGrafter"/>
</dbReference>
<protein>
    <recommendedName>
        <fullName evidence="1">NTP pyrophosphohydrolase MazG-like domain-containing protein</fullName>
    </recommendedName>
</protein>
<dbReference type="Proteomes" id="UP000321046">
    <property type="component" value="Unassembled WGS sequence"/>
</dbReference>
<evidence type="ECO:0000259" key="1">
    <source>
        <dbReference type="Pfam" id="PF03819"/>
    </source>
</evidence>
<evidence type="ECO:0000313" key="3">
    <source>
        <dbReference type="Proteomes" id="UP000321046"/>
    </source>
</evidence>
<gene>
    <name evidence="2" type="ORF">FRC96_10095</name>
</gene>
<sequence>MPDDTHRPATSPTELRLQGLKRAQSLGDEAASWGFDWPSVDGALAKVEEEIAEVRAELAAPTPAPERLRAELGDLLFAVVNVARHLNIDAQAALDEASDTFSHRIASVREQAARAGHLPEDLSLDELEALWQNAKAAAGLDSPNSSDL</sequence>
<dbReference type="AlphaFoldDB" id="A0A5C6X9N8"/>
<dbReference type="InterPro" id="IPR011551">
    <property type="entry name" value="NTP_PyrPHydrolase_MazG"/>
</dbReference>
<dbReference type="GO" id="GO:0046081">
    <property type="term" value="P:dUTP catabolic process"/>
    <property type="evidence" value="ECO:0007669"/>
    <property type="project" value="TreeGrafter"/>
</dbReference>
<dbReference type="Gene3D" id="1.10.287.1080">
    <property type="entry name" value="MazG-like"/>
    <property type="match status" value="1"/>
</dbReference>
<feature type="domain" description="NTP pyrophosphohydrolase MazG-like" evidence="1">
    <location>
        <begin position="44"/>
        <end position="104"/>
    </location>
</feature>
<dbReference type="GO" id="GO:0047429">
    <property type="term" value="F:nucleoside triphosphate diphosphatase activity"/>
    <property type="evidence" value="ECO:0007669"/>
    <property type="project" value="InterPro"/>
</dbReference>
<dbReference type="RefSeq" id="WP_146974371.1">
    <property type="nucleotide sequence ID" value="NZ_VOSL01000044.1"/>
</dbReference>
<evidence type="ECO:0000313" key="2">
    <source>
        <dbReference type="EMBL" id="TXD36421.1"/>
    </source>
</evidence>
<dbReference type="GO" id="GO:0046052">
    <property type="term" value="P:UTP catabolic process"/>
    <property type="evidence" value="ECO:0007669"/>
    <property type="project" value="TreeGrafter"/>
</dbReference>
<reference evidence="2 3" key="1">
    <citation type="submission" date="2019-08" db="EMBL/GenBank/DDBJ databases">
        <title>Bradymonadales sp. TMQ2.</title>
        <authorList>
            <person name="Liang Q."/>
        </authorList>
    </citation>
    <scope>NUCLEOTIDE SEQUENCE [LARGE SCALE GENOMIC DNA]</scope>
    <source>
        <strain evidence="2 3">TMQ2</strain>
    </source>
</reference>
<dbReference type="Pfam" id="PF03819">
    <property type="entry name" value="MazG"/>
    <property type="match status" value="1"/>
</dbReference>
<accession>A0A5C6X9N8</accession>
<dbReference type="InterPro" id="IPR004518">
    <property type="entry name" value="MazG-like_dom"/>
</dbReference>
<name>A0A5C6X9N8_9DELT</name>
<dbReference type="PANTHER" id="PTHR30522:SF0">
    <property type="entry name" value="NUCLEOSIDE TRIPHOSPHATE PYROPHOSPHOHYDROLASE"/>
    <property type="match status" value="1"/>
</dbReference>
<dbReference type="CDD" id="cd11529">
    <property type="entry name" value="NTP-PPase_MazG_Cterm"/>
    <property type="match status" value="1"/>
</dbReference>
<dbReference type="GO" id="GO:0006203">
    <property type="term" value="P:dGTP catabolic process"/>
    <property type="evidence" value="ECO:0007669"/>
    <property type="project" value="TreeGrafter"/>
</dbReference>
<dbReference type="GO" id="GO:0046047">
    <property type="term" value="P:TTP catabolic process"/>
    <property type="evidence" value="ECO:0007669"/>
    <property type="project" value="TreeGrafter"/>
</dbReference>
<dbReference type="GO" id="GO:0046076">
    <property type="term" value="P:dTTP catabolic process"/>
    <property type="evidence" value="ECO:0007669"/>
    <property type="project" value="TreeGrafter"/>
</dbReference>
<dbReference type="PANTHER" id="PTHR30522">
    <property type="entry name" value="NUCLEOSIDE TRIPHOSPHATE PYROPHOSPHOHYDROLASE"/>
    <property type="match status" value="1"/>
</dbReference>